<proteinExistence type="inferred from homology"/>
<evidence type="ECO:0000313" key="5">
    <source>
        <dbReference type="Proteomes" id="UP000077202"/>
    </source>
</evidence>
<reference evidence="4" key="1">
    <citation type="submission" date="2016-03" db="EMBL/GenBank/DDBJ databases">
        <title>Mechanisms controlling the formation of the plant cell surface in tip-growing cells are functionally conserved among land plants.</title>
        <authorList>
            <person name="Honkanen S."/>
            <person name="Jones V.A."/>
            <person name="Morieri G."/>
            <person name="Champion C."/>
            <person name="Hetherington A.J."/>
            <person name="Kelly S."/>
            <person name="Saint-Marcoux D."/>
            <person name="Proust H."/>
            <person name="Prescott H."/>
            <person name="Dolan L."/>
        </authorList>
    </citation>
    <scope>NUCLEOTIDE SEQUENCE [LARGE SCALE GENOMIC DNA]</scope>
    <source>
        <tissue evidence="4">Whole gametophyte</tissue>
    </source>
</reference>
<feature type="chain" id="PRO_5008052806" description="GDSL esterase/lipase" evidence="3">
    <location>
        <begin position="32"/>
        <end position="396"/>
    </location>
</feature>
<dbReference type="CDD" id="cd01837">
    <property type="entry name" value="SGNH_plant_lipase_like"/>
    <property type="match status" value="1"/>
</dbReference>
<feature type="signal peptide" evidence="3">
    <location>
        <begin position="1"/>
        <end position="31"/>
    </location>
</feature>
<keyword evidence="5" id="KW-1185">Reference proteome</keyword>
<dbReference type="InterPro" id="IPR036514">
    <property type="entry name" value="SGNH_hydro_sf"/>
</dbReference>
<evidence type="ECO:0008006" key="6">
    <source>
        <dbReference type="Google" id="ProtNLM"/>
    </source>
</evidence>
<dbReference type="Gene3D" id="3.40.50.1110">
    <property type="entry name" value="SGNH hydrolase"/>
    <property type="match status" value="1"/>
</dbReference>
<dbReference type="PANTHER" id="PTHR45966:SF13">
    <property type="entry name" value="GDSL ESTERASE_LIPASE"/>
    <property type="match status" value="1"/>
</dbReference>
<gene>
    <name evidence="4" type="ORF">AXG93_3524s1180</name>
</gene>
<accession>A0A176WTA8</accession>
<dbReference type="Proteomes" id="UP000077202">
    <property type="component" value="Unassembled WGS sequence"/>
</dbReference>
<evidence type="ECO:0000256" key="2">
    <source>
        <dbReference type="ARBA" id="ARBA00022729"/>
    </source>
</evidence>
<name>A0A176WTA8_MARPO</name>
<comment type="similarity">
    <text evidence="1">Belongs to the 'GDSL' lipolytic enzyme family.</text>
</comment>
<evidence type="ECO:0000256" key="1">
    <source>
        <dbReference type="ARBA" id="ARBA00008668"/>
    </source>
</evidence>
<dbReference type="Pfam" id="PF00657">
    <property type="entry name" value="Lipase_GDSL"/>
    <property type="match status" value="1"/>
</dbReference>
<evidence type="ECO:0000313" key="4">
    <source>
        <dbReference type="EMBL" id="OAE35783.1"/>
    </source>
</evidence>
<dbReference type="EMBL" id="LVLJ01000074">
    <property type="protein sequence ID" value="OAE35783.1"/>
    <property type="molecule type" value="Genomic_DNA"/>
</dbReference>
<sequence>MWITKDIGKQKMAFLLSTLFSFLIVATRSAAQVTPPLIVFGDSTVDTGNNNYINTTEDFLANFPPFGKDYFDKPTGRFSNGRVYVDFICEYAGRPHVSPYLEPGADHSKGVNFASGGSGVLDETNQGMAMSLKAQLQNFVNFEDGLIEKWGTDLAKKYFSDAIYLVSLANNDYMGGYFAKQELQQKYTPQEFLALVVSDVVKACEFLRSKGARKMVVAGVGPLGCIPAVRALHPAQECFEQGTQMAVAHNMALAMALKDWASHHQEMTVLIADFLTYMTERQDNPTAFGLSNGAGACCGNTAPCGRKDPTTGADYSLCSNAHEYVYWDAFHSTEIIAQGWSKEIWDGPNASRFISPMNLRTLFELSSAHDDEEVAELETYAGGSTKTIEKIDPTVL</sequence>
<dbReference type="PANTHER" id="PTHR45966">
    <property type="entry name" value="GDSL-LIKE LIPASE/ACYLHYDROLASE"/>
    <property type="match status" value="1"/>
</dbReference>
<evidence type="ECO:0000256" key="3">
    <source>
        <dbReference type="SAM" id="SignalP"/>
    </source>
</evidence>
<dbReference type="InterPro" id="IPR035669">
    <property type="entry name" value="SGNH_plant_lipase-like"/>
</dbReference>
<dbReference type="AlphaFoldDB" id="A0A176WTA8"/>
<keyword evidence="2 3" id="KW-0732">Signal</keyword>
<dbReference type="GO" id="GO:0016788">
    <property type="term" value="F:hydrolase activity, acting on ester bonds"/>
    <property type="evidence" value="ECO:0007669"/>
    <property type="project" value="InterPro"/>
</dbReference>
<dbReference type="SUPFAM" id="SSF52266">
    <property type="entry name" value="SGNH hydrolase"/>
    <property type="match status" value="1"/>
</dbReference>
<dbReference type="InterPro" id="IPR001087">
    <property type="entry name" value="GDSL"/>
</dbReference>
<protein>
    <recommendedName>
        <fullName evidence="6">GDSL esterase/lipase</fullName>
    </recommendedName>
</protein>
<organism evidence="4 5">
    <name type="scientific">Marchantia polymorpha subsp. ruderalis</name>
    <dbReference type="NCBI Taxonomy" id="1480154"/>
    <lineage>
        <taxon>Eukaryota</taxon>
        <taxon>Viridiplantae</taxon>
        <taxon>Streptophyta</taxon>
        <taxon>Embryophyta</taxon>
        <taxon>Marchantiophyta</taxon>
        <taxon>Marchantiopsida</taxon>
        <taxon>Marchantiidae</taxon>
        <taxon>Marchantiales</taxon>
        <taxon>Marchantiaceae</taxon>
        <taxon>Marchantia</taxon>
    </lineage>
</organism>
<comment type="caution">
    <text evidence="4">The sequence shown here is derived from an EMBL/GenBank/DDBJ whole genome shotgun (WGS) entry which is preliminary data.</text>
</comment>
<dbReference type="InterPro" id="IPR044552">
    <property type="entry name" value="GLIP1-5/GLL25"/>
</dbReference>